<gene>
    <name evidence="2" type="ORF">VK792_11875</name>
</gene>
<dbReference type="EMBL" id="JAYLLH010000016">
    <property type="protein sequence ID" value="MEC3861984.1"/>
    <property type="molecule type" value="Genomic_DNA"/>
</dbReference>
<dbReference type="Proteomes" id="UP001348149">
    <property type="component" value="Unassembled WGS sequence"/>
</dbReference>
<evidence type="ECO:0000313" key="2">
    <source>
        <dbReference type="EMBL" id="MEC3861984.1"/>
    </source>
</evidence>
<comment type="caution">
    <text evidence="2">The sequence shown here is derived from an EMBL/GenBank/DDBJ whole genome shotgun (WGS) entry which is preliminary data.</text>
</comment>
<evidence type="ECO:0000313" key="3">
    <source>
        <dbReference type="Proteomes" id="UP001348149"/>
    </source>
</evidence>
<dbReference type="Pfam" id="PF11625">
    <property type="entry name" value="DUF3253"/>
    <property type="match status" value="1"/>
</dbReference>
<sequence length="77" mass="8420">MRDDDIAGVLMALAEARGPDKTFCPSEAARRLADDWRPLMPHIRRVAATLPLTATQKGTKVDPQTAHGPIRLSKCPD</sequence>
<dbReference type="Gene3D" id="1.10.10.10">
    <property type="entry name" value="Winged helix-like DNA-binding domain superfamily/Winged helix DNA-binding domain"/>
    <property type="match status" value="1"/>
</dbReference>
<reference evidence="2 3" key="1">
    <citation type="submission" date="2024-01" db="EMBL/GenBank/DDBJ databases">
        <title>Mesobacterium rodlantinim sp. nov., isolated from shallow sea hydrothermal systems off Kueishantao Island.</title>
        <authorList>
            <person name="Su Z."/>
            <person name="Tang K."/>
        </authorList>
    </citation>
    <scope>NUCLEOTIDE SEQUENCE [LARGE SCALE GENOMIC DNA]</scope>
    <source>
        <strain evidence="2 3">TK19101</strain>
    </source>
</reference>
<dbReference type="RefSeq" id="WP_326297720.1">
    <property type="nucleotide sequence ID" value="NZ_JAYLLH010000016.1"/>
</dbReference>
<dbReference type="InterPro" id="IPR036390">
    <property type="entry name" value="WH_DNA-bd_sf"/>
</dbReference>
<feature type="region of interest" description="Disordered" evidence="1">
    <location>
        <begin position="57"/>
        <end position="77"/>
    </location>
</feature>
<organism evidence="2 3">
    <name type="scientific">Mesobacterium hydrothermale</name>
    <dbReference type="NCBI Taxonomy" id="3111907"/>
    <lineage>
        <taxon>Bacteria</taxon>
        <taxon>Pseudomonadati</taxon>
        <taxon>Pseudomonadota</taxon>
        <taxon>Alphaproteobacteria</taxon>
        <taxon>Rhodobacterales</taxon>
        <taxon>Roseobacteraceae</taxon>
        <taxon>Mesobacterium</taxon>
    </lineage>
</organism>
<dbReference type="InterPro" id="IPR021660">
    <property type="entry name" value="DUF3253"/>
</dbReference>
<proteinExistence type="predicted"/>
<evidence type="ECO:0000256" key="1">
    <source>
        <dbReference type="SAM" id="MobiDB-lite"/>
    </source>
</evidence>
<protein>
    <submittedName>
        <fullName evidence="2">DUF3253 domain-containing protein</fullName>
    </submittedName>
</protein>
<dbReference type="InterPro" id="IPR036388">
    <property type="entry name" value="WH-like_DNA-bd_sf"/>
</dbReference>
<keyword evidence="3" id="KW-1185">Reference proteome</keyword>
<name>A0ABU6HJD7_9RHOB</name>
<dbReference type="SUPFAM" id="SSF46785">
    <property type="entry name" value="Winged helix' DNA-binding domain"/>
    <property type="match status" value="1"/>
</dbReference>
<accession>A0ABU6HJD7</accession>